<feature type="transmembrane region" description="Helical" evidence="6">
    <location>
        <begin position="346"/>
        <end position="365"/>
    </location>
</feature>
<dbReference type="GO" id="GO:0005794">
    <property type="term" value="C:Golgi apparatus"/>
    <property type="evidence" value="ECO:0007669"/>
    <property type="project" value="TreeGrafter"/>
</dbReference>
<sequence>MNFRGIFVRLLLLPRALVVGYYLVVIISFYWLTCVEGLQQEQVDSINIVPGKQKTLENLDTTWWFPSRPRETVVVRDLAEETTKGVGKLLPFLEKMDRRAFLPSFIQSLFMILVTELGDKTFFIAAIMAMKNSRSLVFQGALCALIFMTLLSVALGKTFPLLFSKKYTSIAAGVLFAYFGVQLLKEWWQSRSNASSSNVDEELNELEEQIATASYHSESSEGRLRASLSSDSISLTRNNKHAPSTSFSNGQLHNNNNSSALGASSTSIQTRLSHIALLFFSPIFVRSFGLTFLAEWGDRSQIATVALSAARDMYGVCTGAIAGHFMCTGLAVLGGRLLASRISERTVACIGGLLFLLFSMLSFTGQLD</sequence>
<evidence type="ECO:0000256" key="2">
    <source>
        <dbReference type="ARBA" id="ARBA00009190"/>
    </source>
</evidence>
<feature type="transmembrane region" description="Helical" evidence="6">
    <location>
        <begin position="136"/>
        <end position="155"/>
    </location>
</feature>
<dbReference type="AlphaFoldDB" id="A0AAV9I8B7"/>
<accession>A0AAV9I8B7</accession>
<evidence type="ECO:0000313" key="7">
    <source>
        <dbReference type="EMBL" id="KAK4522905.1"/>
    </source>
</evidence>
<comment type="similarity">
    <text evidence="2 6">Belongs to the GDT1 family.</text>
</comment>
<dbReference type="PANTHER" id="PTHR12608:SF1">
    <property type="entry name" value="TRANSMEMBRANE PROTEIN 165"/>
    <property type="match status" value="1"/>
</dbReference>
<dbReference type="PANTHER" id="PTHR12608">
    <property type="entry name" value="TRANSMEMBRANE PROTEIN HTP-1 RELATED"/>
    <property type="match status" value="1"/>
</dbReference>
<comment type="subcellular location">
    <subcellularLocation>
        <location evidence="1 6">Membrane</location>
        <topology evidence="1 6">Multi-pass membrane protein</topology>
    </subcellularLocation>
</comment>
<dbReference type="GO" id="GO:0032472">
    <property type="term" value="P:Golgi calcium ion transport"/>
    <property type="evidence" value="ECO:0007669"/>
    <property type="project" value="TreeGrafter"/>
</dbReference>
<evidence type="ECO:0000256" key="3">
    <source>
        <dbReference type="ARBA" id="ARBA00022692"/>
    </source>
</evidence>
<keyword evidence="4 6" id="KW-1133">Transmembrane helix</keyword>
<comment type="caution">
    <text evidence="8">The sequence shown here is derived from an EMBL/GenBank/DDBJ whole genome shotgun (WGS) entry which is preliminary data.</text>
</comment>
<evidence type="ECO:0000256" key="6">
    <source>
        <dbReference type="RuleBase" id="RU365102"/>
    </source>
</evidence>
<dbReference type="InterPro" id="IPR049555">
    <property type="entry name" value="GDT1-like_CS"/>
</dbReference>
<keyword evidence="3 6" id="KW-0812">Transmembrane</keyword>
<feature type="transmembrane region" description="Helical" evidence="6">
    <location>
        <begin position="275"/>
        <end position="293"/>
    </location>
</feature>
<keyword evidence="9" id="KW-1185">Reference proteome</keyword>
<name>A0AAV9I8B7_9RHOD</name>
<proteinExistence type="inferred from homology"/>
<dbReference type="GO" id="GO:0016020">
    <property type="term" value="C:membrane"/>
    <property type="evidence" value="ECO:0007669"/>
    <property type="project" value="UniProtKB-SubCell"/>
</dbReference>
<reference evidence="8 9" key="1">
    <citation type="submission" date="2022-07" db="EMBL/GenBank/DDBJ databases">
        <title>Genome-wide signatures of adaptation to extreme environments.</title>
        <authorList>
            <person name="Cho C.H."/>
            <person name="Yoon H.S."/>
        </authorList>
    </citation>
    <scope>NUCLEOTIDE SEQUENCE [LARGE SCALE GENOMIC DNA]</scope>
    <source>
        <strain evidence="8 9">108.79 E11</strain>
    </source>
</reference>
<feature type="transmembrane region" description="Helical" evidence="6">
    <location>
        <begin position="12"/>
        <end position="32"/>
    </location>
</feature>
<dbReference type="EMBL" id="JANCYU010000017">
    <property type="protein sequence ID" value="KAK4523615.1"/>
    <property type="molecule type" value="Genomic_DNA"/>
</dbReference>
<dbReference type="GO" id="GO:0015085">
    <property type="term" value="F:calcium ion transmembrane transporter activity"/>
    <property type="evidence" value="ECO:0007669"/>
    <property type="project" value="TreeGrafter"/>
</dbReference>
<gene>
    <name evidence="7" type="ORF">GAYE_PCTG32G0795</name>
    <name evidence="8" type="ORF">GAYE_PCTG70G1511</name>
</gene>
<keyword evidence="5 6" id="KW-0472">Membrane</keyword>
<evidence type="ECO:0000313" key="8">
    <source>
        <dbReference type="EMBL" id="KAK4523615.1"/>
    </source>
</evidence>
<protein>
    <recommendedName>
        <fullName evidence="6">GDT1 family protein</fullName>
    </recommendedName>
</protein>
<evidence type="ECO:0000313" key="9">
    <source>
        <dbReference type="Proteomes" id="UP001300502"/>
    </source>
</evidence>
<dbReference type="EMBL" id="JANCYU010000009">
    <property type="protein sequence ID" value="KAK4522905.1"/>
    <property type="molecule type" value="Genomic_DNA"/>
</dbReference>
<feature type="transmembrane region" description="Helical" evidence="6">
    <location>
        <begin position="167"/>
        <end position="184"/>
    </location>
</feature>
<dbReference type="GO" id="GO:0032468">
    <property type="term" value="P:Golgi calcium ion homeostasis"/>
    <property type="evidence" value="ECO:0007669"/>
    <property type="project" value="TreeGrafter"/>
</dbReference>
<organism evidence="8 9">
    <name type="scientific">Galdieria yellowstonensis</name>
    <dbReference type="NCBI Taxonomy" id="3028027"/>
    <lineage>
        <taxon>Eukaryota</taxon>
        <taxon>Rhodophyta</taxon>
        <taxon>Bangiophyceae</taxon>
        <taxon>Galdieriales</taxon>
        <taxon>Galdieriaceae</taxon>
        <taxon>Galdieria</taxon>
    </lineage>
</organism>
<feature type="transmembrane region" description="Helical" evidence="6">
    <location>
        <begin position="313"/>
        <end position="334"/>
    </location>
</feature>
<evidence type="ECO:0000256" key="5">
    <source>
        <dbReference type="ARBA" id="ARBA00023136"/>
    </source>
</evidence>
<evidence type="ECO:0000256" key="4">
    <source>
        <dbReference type="ARBA" id="ARBA00022989"/>
    </source>
</evidence>
<dbReference type="Pfam" id="PF01169">
    <property type="entry name" value="GDT1"/>
    <property type="match status" value="2"/>
</dbReference>
<dbReference type="PROSITE" id="PS01214">
    <property type="entry name" value="UPF0016"/>
    <property type="match status" value="1"/>
</dbReference>
<dbReference type="Proteomes" id="UP001300502">
    <property type="component" value="Unassembled WGS sequence"/>
</dbReference>
<dbReference type="InterPro" id="IPR001727">
    <property type="entry name" value="GDT1-like"/>
</dbReference>
<dbReference type="GO" id="GO:0005384">
    <property type="term" value="F:manganese ion transmembrane transporter activity"/>
    <property type="evidence" value="ECO:0007669"/>
    <property type="project" value="TreeGrafter"/>
</dbReference>
<evidence type="ECO:0000256" key="1">
    <source>
        <dbReference type="ARBA" id="ARBA00004141"/>
    </source>
</evidence>